<reference evidence="2 3" key="1">
    <citation type="submission" date="2015-03" db="EMBL/GenBank/DDBJ databases">
        <authorList>
            <consortium name="Pathogen Informatics"/>
        </authorList>
    </citation>
    <scope>NUCLEOTIDE SEQUENCE [LARGE SCALE GENOMIC DNA]</scope>
    <source>
        <strain evidence="2 3">M09401471</strain>
    </source>
</reference>
<keyword evidence="1" id="KW-0227">DNA damage</keyword>
<evidence type="ECO:0000313" key="3">
    <source>
        <dbReference type="Proteomes" id="UP000044938"/>
    </source>
</evidence>
<keyword evidence="2" id="KW-0808">Transferase</keyword>
<evidence type="ECO:0000313" key="2">
    <source>
        <dbReference type="EMBL" id="COX30009.1"/>
    </source>
</evidence>
<accession>A0A655JP97</accession>
<proteinExistence type="predicted"/>
<name>A0A655JP97_MYCTX</name>
<dbReference type="InterPro" id="IPR050356">
    <property type="entry name" value="SulA_CellDiv_inhibitor"/>
</dbReference>
<dbReference type="Proteomes" id="UP000044938">
    <property type="component" value="Unassembled WGS sequence"/>
</dbReference>
<dbReference type="PANTHER" id="PTHR35369">
    <property type="entry name" value="BLR3025 PROTEIN-RELATED"/>
    <property type="match status" value="1"/>
</dbReference>
<gene>
    <name evidence="2" type="ORF">ERS007720_04252</name>
</gene>
<dbReference type="PANTHER" id="PTHR35369:SF2">
    <property type="entry name" value="BLR3025 PROTEIN"/>
    <property type="match status" value="1"/>
</dbReference>
<sequence length="102" mass="11784">MPDPSPAVLFDDPVDLLDAQGNPIRVTSRGMFSADPARLRVRGRDDRLRWWAGPWPDDERWWDPDRASGRTARAQVLLDGDPGTALLLCYRQRRWYLEGSYE</sequence>
<organism evidence="2 3">
    <name type="scientific">Mycobacterium tuberculosis</name>
    <dbReference type="NCBI Taxonomy" id="1773"/>
    <lineage>
        <taxon>Bacteria</taxon>
        <taxon>Bacillati</taxon>
        <taxon>Actinomycetota</taxon>
        <taxon>Actinomycetes</taxon>
        <taxon>Mycobacteriales</taxon>
        <taxon>Mycobacteriaceae</taxon>
        <taxon>Mycobacterium</taxon>
        <taxon>Mycobacterium tuberculosis complex</taxon>
    </lineage>
</organism>
<evidence type="ECO:0000256" key="1">
    <source>
        <dbReference type="ARBA" id="ARBA00022763"/>
    </source>
</evidence>
<dbReference type="AlphaFoldDB" id="A0A655JP97"/>
<dbReference type="EMBL" id="CSAJ01000859">
    <property type="protein sequence ID" value="COX30009.1"/>
    <property type="molecule type" value="Genomic_DNA"/>
</dbReference>
<dbReference type="GO" id="GO:0016740">
    <property type="term" value="F:transferase activity"/>
    <property type="evidence" value="ECO:0007669"/>
    <property type="project" value="UniProtKB-KW"/>
</dbReference>
<dbReference type="GO" id="GO:0006281">
    <property type="term" value="P:DNA repair"/>
    <property type="evidence" value="ECO:0007669"/>
    <property type="project" value="TreeGrafter"/>
</dbReference>
<protein>
    <submittedName>
        <fullName evidence="2">Nucleotidyltransferase/DNA polymerase involved in DNA repair</fullName>
    </submittedName>
</protein>